<organism evidence="1 2">
    <name type="scientific">Ramlibacter tataouinensis (strain ATCC BAA-407 / DSM 14655 / LMG 21543 / TTB310)</name>
    <dbReference type="NCBI Taxonomy" id="365046"/>
    <lineage>
        <taxon>Bacteria</taxon>
        <taxon>Pseudomonadati</taxon>
        <taxon>Pseudomonadota</taxon>
        <taxon>Betaproteobacteria</taxon>
        <taxon>Burkholderiales</taxon>
        <taxon>Comamonadaceae</taxon>
        <taxon>Ramlibacter</taxon>
    </lineage>
</organism>
<dbReference type="Gene3D" id="3.40.50.1820">
    <property type="entry name" value="alpha/beta hydrolase"/>
    <property type="match status" value="1"/>
</dbReference>
<reference evidence="1 2" key="2">
    <citation type="journal article" date="2011" name="PLoS ONE">
        <title>The Cyst-Dividing Bacterium Ramlibacter tataouinensis TTB310 Genome Reveals a Well-Stocked Toolbox for Adaptation to a Desert Environment.</title>
        <authorList>
            <person name="De Luca G."/>
            <person name="Barakat M."/>
            <person name="Ortet P."/>
            <person name="Fochesato S."/>
            <person name="Jourlin-Castelli C."/>
            <person name="Ansaldi M."/>
            <person name="Py B."/>
            <person name="Fichant G."/>
            <person name="Coutinho P.M."/>
            <person name="Voulhoux R."/>
            <person name="Bastien O."/>
            <person name="Marechal E."/>
            <person name="Henrissat B."/>
            <person name="Quentin Y."/>
            <person name="Noirot P."/>
            <person name="Filloux A."/>
            <person name="Mejean V."/>
            <person name="Dubow M.S."/>
            <person name="Barras F."/>
            <person name="Barbe V."/>
            <person name="Weissenbach J."/>
            <person name="Mihalcescu I."/>
            <person name="Vermeglio A."/>
            <person name="Achouak W."/>
            <person name="Heulin T."/>
        </authorList>
    </citation>
    <scope>NUCLEOTIDE SEQUENCE [LARGE SCALE GENOMIC DNA]</scope>
    <source>
        <strain evidence="2">ATCC BAA-407 / DSM 14655 / LMG 21543 / TTB310</strain>
    </source>
</reference>
<dbReference type="PATRIC" id="fig|365046.3.peg.267"/>
<evidence type="ECO:0008006" key="3">
    <source>
        <dbReference type="Google" id="ProtNLM"/>
    </source>
</evidence>
<protein>
    <recommendedName>
        <fullName evidence="3">Alpha/beta hydrolase</fullName>
    </recommendedName>
</protein>
<dbReference type="STRING" id="365046.Rta_02580"/>
<name>F5Y4K5_RAMTT</name>
<evidence type="ECO:0000313" key="2">
    <source>
        <dbReference type="Proteomes" id="UP000008385"/>
    </source>
</evidence>
<accession>F5Y4K5</accession>
<dbReference type="RefSeq" id="WP_013899556.1">
    <property type="nucleotide sequence ID" value="NC_015677.1"/>
</dbReference>
<dbReference type="EMBL" id="CP000245">
    <property type="protein sequence ID" value="AEG91323.1"/>
    <property type="molecule type" value="Genomic_DNA"/>
</dbReference>
<dbReference type="Proteomes" id="UP000008385">
    <property type="component" value="Chromosome"/>
</dbReference>
<dbReference type="InterPro" id="IPR029058">
    <property type="entry name" value="AB_hydrolase_fold"/>
</dbReference>
<evidence type="ECO:0000313" key="1">
    <source>
        <dbReference type="EMBL" id="AEG91323.1"/>
    </source>
</evidence>
<dbReference type="KEGG" id="rta:Rta_02580"/>
<dbReference type="HOGENOM" id="CLU_1179438_0_0_4"/>
<dbReference type="AlphaFoldDB" id="F5Y4K5"/>
<dbReference type="SUPFAM" id="SSF53474">
    <property type="entry name" value="alpha/beta-Hydrolases"/>
    <property type="match status" value="1"/>
</dbReference>
<keyword evidence="2" id="KW-1185">Reference proteome</keyword>
<dbReference type="eggNOG" id="COG2382">
    <property type="taxonomic scope" value="Bacteria"/>
</dbReference>
<reference evidence="2" key="1">
    <citation type="submission" date="2006-01" db="EMBL/GenBank/DDBJ databases">
        <title>Genome of the cyst-dividing bacterium Ramlibacter tataouinensis.</title>
        <authorList>
            <person name="Barakat M."/>
            <person name="Ortet P."/>
            <person name="De Luca G."/>
            <person name="Jourlin-Castelli C."/>
            <person name="Ansaldi M."/>
            <person name="Py B."/>
            <person name="Fichant G."/>
            <person name="Coutinho P."/>
            <person name="Voulhoux R."/>
            <person name="Bastien O."/>
            <person name="Roy S."/>
            <person name="Marechal E."/>
            <person name="Henrissat B."/>
            <person name="Quentin Y."/>
            <person name="Noirot P."/>
            <person name="Filloux A."/>
            <person name="Mejean V."/>
            <person name="DuBow M."/>
            <person name="Barras F."/>
            <person name="Heulin T."/>
        </authorList>
    </citation>
    <scope>NUCLEOTIDE SEQUENCE [LARGE SCALE GENOMIC DNA]</scope>
    <source>
        <strain evidence="2">ATCC BAA-407 / DSM 14655 / LMG 21543 / TTB310</strain>
    </source>
</reference>
<proteinExistence type="predicted"/>
<sequence>MSFVHHRWPGPGAATQLWLMLPGAYMKPADFVQAGFVQALHARGLAHDVALLDANVAEVADGSALLRLQDFLRREAPPGMPLRLLGISLGAHLAMLCLAQGDEAARRADGAVLLAPYLGPRDVVAEVATAGLAQWSPACIAGNDVDRRIWRWLQRDAARHELHLGYGADDRFAPAHALMAQALPPQCVDVQPGDHAWPVWTQLWQRHLERTHGR</sequence>
<gene>
    <name evidence="1" type="ordered locus">Rta_02580</name>
</gene>